<dbReference type="Gene3D" id="1.20.1530.20">
    <property type="match status" value="1"/>
</dbReference>
<dbReference type="InterPro" id="IPR017853">
    <property type="entry name" value="GH"/>
</dbReference>
<feature type="transmembrane region" description="Helical" evidence="5">
    <location>
        <begin position="666"/>
        <end position="684"/>
    </location>
</feature>
<dbReference type="InterPro" id="IPR002657">
    <property type="entry name" value="BilAc:Na_symport/Acr3"/>
</dbReference>
<feature type="transmembrane region" description="Helical" evidence="5">
    <location>
        <begin position="834"/>
        <end position="852"/>
    </location>
</feature>
<comment type="subcellular location">
    <subcellularLocation>
        <location evidence="1">Membrane</location>
        <topology evidence="1">Multi-pass membrane protein</topology>
    </subcellularLocation>
</comment>
<dbReference type="Gene3D" id="3.20.20.80">
    <property type="entry name" value="Glycosidases"/>
    <property type="match status" value="1"/>
</dbReference>
<evidence type="ECO:0000256" key="2">
    <source>
        <dbReference type="ARBA" id="ARBA00022692"/>
    </source>
</evidence>
<name>A0A814NCL7_9BILA</name>
<accession>A0A814NCL7</accession>
<keyword evidence="3 5" id="KW-1133">Transmembrane helix</keyword>
<feature type="transmembrane region" description="Helical" evidence="5">
    <location>
        <begin position="772"/>
        <end position="792"/>
    </location>
</feature>
<keyword evidence="4 5" id="KW-0472">Membrane</keyword>
<dbReference type="Pfam" id="PF01758">
    <property type="entry name" value="SBF"/>
    <property type="match status" value="1"/>
</dbReference>
<comment type="caution">
    <text evidence="7">The sequence shown here is derived from an EMBL/GenBank/DDBJ whole genome shotgun (WGS) entry which is preliminary data.</text>
</comment>
<dbReference type="Gene3D" id="3.90.400.10">
    <property type="entry name" value="Oligo-1,6-glucosidase, Domain 2"/>
    <property type="match status" value="1"/>
</dbReference>
<feature type="transmembrane region" description="Helical" evidence="5">
    <location>
        <begin position="798"/>
        <end position="822"/>
    </location>
</feature>
<feature type="transmembrane region" description="Helical" evidence="5">
    <location>
        <begin position="640"/>
        <end position="660"/>
    </location>
</feature>
<evidence type="ECO:0000259" key="6">
    <source>
        <dbReference type="SMART" id="SM00642"/>
    </source>
</evidence>
<dbReference type="SMART" id="SM00642">
    <property type="entry name" value="Aamy"/>
    <property type="match status" value="1"/>
</dbReference>
<evidence type="ECO:0000256" key="5">
    <source>
        <dbReference type="SAM" id="Phobius"/>
    </source>
</evidence>
<dbReference type="EMBL" id="CAJNOO010001063">
    <property type="protein sequence ID" value="CAF1088719.1"/>
    <property type="molecule type" value="Genomic_DNA"/>
</dbReference>
<dbReference type="InterPro" id="IPR038770">
    <property type="entry name" value="Na+/solute_symporter_sf"/>
</dbReference>
<evidence type="ECO:0000313" key="7">
    <source>
        <dbReference type="EMBL" id="CAF1088719.1"/>
    </source>
</evidence>
<dbReference type="Proteomes" id="UP000663882">
    <property type="component" value="Unassembled WGS sequence"/>
</dbReference>
<sequence>MCSSSLSVAKESFFLLAPLELLRSEDVKNITSIEELKKAKIDQQFIRYCIGEYKPAIITDNLFSFFRFTEKQAYLIIIDKRIDSTSELQRYNFYGLLDTYGKGKIVISSSTLTSEQIKKSINLTNVLINQGQAFILELFQLHTDYDESQDWWMHDVIYEIIVASYQDSNNDGIGDIQGLRQRLDYIQSLGVNTIWLTPIYTSPWKDYGYDISNFCDIDSRFGTLDDFRTLIDDVHSRQMRIIIDFVPNHTSNEHPWFQAALHNDPKYIDYYIWHKGKNNGKELPTNWLGASGQHMWTFSSERNMYYLHQFLDCQPDLNFRNENVLDEIEKIFRFWLDLGIDGFRVDAVRHLIENDQYHDEPLSKDAKDMDPNIMYVAYDHTESADQSGSYELVQRWRKFLDKYAYENNRNYIVLITEAYTVDIKKVMRYFGNNREEHGSDIPINFLITYYLDKDENEKHGLELDKVLSDWQSNLPEYAWSNWCLGSHDSHRITSRLPSKELIDGFYMLLLLQSGTALIYYGDEIVSRKKSLGHIFNAYPSPTLIYLKQNSTNDSNIHMTWSMKGAAMGLTKLIFHLDIFYDDDTSLSRSWSLNILVIQPKRLIDKLFYTIIPFIVIIISILMGFLLDLKIITDLLKNPKPVLIGFLAQYGLMPFLAMGIAKIFHYTPLYSLALFVIGCCPGSGASNQWTVLFDGDVNLSAIMSFVSTAASFFMMPLYFYTIGRFYMDELSIRIPFLSLVRSLALVVIPYSIGIVISYFYPKTRPFIKKLIKPIMIFVLLFFLTFGLIVNWYLFIMIDLYTALTAPLLPFLGFLFGGIFAWIFRMNWTHIKTIGIEAGIQNVGIAFIIIMYSFPQPYATQGMIVPMIVSFFTTKPFWIILIIRNQIRKYKQRKEERKNLNTNGEIIHDNDKLQSNNEENLKQEDIIEIIK</sequence>
<dbReference type="GO" id="GO:0005975">
    <property type="term" value="P:carbohydrate metabolic process"/>
    <property type="evidence" value="ECO:0007669"/>
    <property type="project" value="InterPro"/>
</dbReference>
<feature type="domain" description="Glycosyl hydrolase family 13 catalytic" evidence="6">
    <location>
        <begin position="159"/>
        <end position="547"/>
    </location>
</feature>
<protein>
    <recommendedName>
        <fullName evidence="6">Glycosyl hydrolase family 13 catalytic domain-containing protein</fullName>
    </recommendedName>
</protein>
<gene>
    <name evidence="7" type="ORF">RFH988_LOCUS18687</name>
</gene>
<keyword evidence="2 5" id="KW-0812">Transmembrane</keyword>
<dbReference type="InterPro" id="IPR045857">
    <property type="entry name" value="O16G_dom_2"/>
</dbReference>
<reference evidence="7" key="1">
    <citation type="submission" date="2021-02" db="EMBL/GenBank/DDBJ databases">
        <authorList>
            <person name="Nowell W R."/>
        </authorList>
    </citation>
    <scope>NUCLEOTIDE SEQUENCE</scope>
</reference>
<feature type="transmembrane region" description="Helical" evidence="5">
    <location>
        <begin position="696"/>
        <end position="718"/>
    </location>
</feature>
<feature type="transmembrane region" description="Helical" evidence="5">
    <location>
        <begin position="606"/>
        <end position="628"/>
    </location>
</feature>
<dbReference type="GO" id="GO:0016020">
    <property type="term" value="C:membrane"/>
    <property type="evidence" value="ECO:0007669"/>
    <property type="project" value="UniProtKB-SubCell"/>
</dbReference>
<organism evidence="7 8">
    <name type="scientific">Rotaria sordida</name>
    <dbReference type="NCBI Taxonomy" id="392033"/>
    <lineage>
        <taxon>Eukaryota</taxon>
        <taxon>Metazoa</taxon>
        <taxon>Spiralia</taxon>
        <taxon>Gnathifera</taxon>
        <taxon>Rotifera</taxon>
        <taxon>Eurotatoria</taxon>
        <taxon>Bdelloidea</taxon>
        <taxon>Philodinida</taxon>
        <taxon>Philodinidae</taxon>
        <taxon>Rotaria</taxon>
    </lineage>
</organism>
<evidence type="ECO:0000256" key="4">
    <source>
        <dbReference type="ARBA" id="ARBA00023136"/>
    </source>
</evidence>
<dbReference type="OrthoDB" id="1740265at2759"/>
<dbReference type="AlphaFoldDB" id="A0A814NCL7"/>
<feature type="transmembrane region" description="Helical" evidence="5">
    <location>
        <begin position="738"/>
        <end position="760"/>
    </location>
</feature>
<evidence type="ECO:0000313" key="8">
    <source>
        <dbReference type="Proteomes" id="UP000663882"/>
    </source>
</evidence>
<evidence type="ECO:0000256" key="3">
    <source>
        <dbReference type="ARBA" id="ARBA00022989"/>
    </source>
</evidence>
<feature type="transmembrane region" description="Helical" evidence="5">
    <location>
        <begin position="858"/>
        <end position="881"/>
    </location>
</feature>
<proteinExistence type="predicted"/>
<dbReference type="InterPro" id="IPR006047">
    <property type="entry name" value="GH13_cat_dom"/>
</dbReference>
<dbReference type="Pfam" id="PF00128">
    <property type="entry name" value="Alpha-amylase"/>
    <property type="match status" value="1"/>
</dbReference>
<dbReference type="PANTHER" id="PTHR10357">
    <property type="entry name" value="ALPHA-AMYLASE FAMILY MEMBER"/>
    <property type="match status" value="1"/>
</dbReference>
<dbReference type="SUPFAM" id="SSF51445">
    <property type="entry name" value="(Trans)glycosidases"/>
    <property type="match status" value="1"/>
</dbReference>
<dbReference type="PANTHER" id="PTHR10357:SF179">
    <property type="entry name" value="NEUTRAL AND BASIC AMINO ACID TRANSPORT PROTEIN RBAT"/>
    <property type="match status" value="1"/>
</dbReference>
<evidence type="ECO:0000256" key="1">
    <source>
        <dbReference type="ARBA" id="ARBA00004141"/>
    </source>
</evidence>